<reference evidence="1" key="1">
    <citation type="journal article" date="2021" name="Genome Biol. Evol.">
        <title>A High-Quality Reference Genome for a Parasitic Bivalve with Doubly Uniparental Inheritance (Bivalvia: Unionida).</title>
        <authorList>
            <person name="Smith C.H."/>
        </authorList>
    </citation>
    <scope>NUCLEOTIDE SEQUENCE</scope>
    <source>
        <strain evidence="1">CHS0354</strain>
    </source>
</reference>
<dbReference type="Proteomes" id="UP001195483">
    <property type="component" value="Unassembled WGS sequence"/>
</dbReference>
<evidence type="ECO:0000313" key="1">
    <source>
        <dbReference type="EMBL" id="KAK3588430.1"/>
    </source>
</evidence>
<organism evidence="1 2">
    <name type="scientific">Potamilus streckersoni</name>
    <dbReference type="NCBI Taxonomy" id="2493646"/>
    <lineage>
        <taxon>Eukaryota</taxon>
        <taxon>Metazoa</taxon>
        <taxon>Spiralia</taxon>
        <taxon>Lophotrochozoa</taxon>
        <taxon>Mollusca</taxon>
        <taxon>Bivalvia</taxon>
        <taxon>Autobranchia</taxon>
        <taxon>Heteroconchia</taxon>
        <taxon>Palaeoheterodonta</taxon>
        <taxon>Unionida</taxon>
        <taxon>Unionoidea</taxon>
        <taxon>Unionidae</taxon>
        <taxon>Ambleminae</taxon>
        <taxon>Lampsilini</taxon>
        <taxon>Potamilus</taxon>
    </lineage>
</organism>
<dbReference type="AlphaFoldDB" id="A0AAE0SBR9"/>
<proteinExistence type="predicted"/>
<comment type="caution">
    <text evidence="1">The sequence shown here is derived from an EMBL/GenBank/DDBJ whole genome shotgun (WGS) entry which is preliminary data.</text>
</comment>
<sequence>MSGLPTVIYISEEEPETENRPSCISCGRNPCSAALNRSMDVLSMIKYSIIADEANPITKYFEIRGQVASCGPEMVWKIYEAVRIDDLKNLSIIIITVIVTAKLSVSLTESTSSQAFLNLFVNFGRECSIPPIAYNS</sequence>
<name>A0AAE0SBR9_9BIVA</name>
<gene>
    <name evidence="1" type="ORF">CHS0354_026757</name>
</gene>
<protein>
    <submittedName>
        <fullName evidence="1">Uncharacterized protein</fullName>
    </submittedName>
</protein>
<evidence type="ECO:0000313" key="2">
    <source>
        <dbReference type="Proteomes" id="UP001195483"/>
    </source>
</evidence>
<dbReference type="EMBL" id="JAEAOA010001597">
    <property type="protein sequence ID" value="KAK3588430.1"/>
    <property type="molecule type" value="Genomic_DNA"/>
</dbReference>
<accession>A0AAE0SBR9</accession>
<keyword evidence="2" id="KW-1185">Reference proteome</keyword>
<reference evidence="1" key="2">
    <citation type="journal article" date="2021" name="Genome Biol. Evol.">
        <title>Developing a high-quality reference genome for a parasitic bivalve with doubly uniparental inheritance (Bivalvia: Unionida).</title>
        <authorList>
            <person name="Smith C.H."/>
        </authorList>
    </citation>
    <scope>NUCLEOTIDE SEQUENCE</scope>
    <source>
        <strain evidence="1">CHS0354</strain>
        <tissue evidence="1">Mantle</tissue>
    </source>
</reference>
<reference evidence="1" key="3">
    <citation type="submission" date="2023-05" db="EMBL/GenBank/DDBJ databases">
        <authorList>
            <person name="Smith C.H."/>
        </authorList>
    </citation>
    <scope>NUCLEOTIDE SEQUENCE</scope>
    <source>
        <strain evidence="1">CHS0354</strain>
        <tissue evidence="1">Mantle</tissue>
    </source>
</reference>